<feature type="compositionally biased region" description="Polar residues" evidence="4">
    <location>
        <begin position="1144"/>
        <end position="1161"/>
    </location>
</feature>
<feature type="compositionally biased region" description="Low complexity" evidence="4">
    <location>
        <begin position="702"/>
        <end position="712"/>
    </location>
</feature>
<dbReference type="EMBL" id="BSDZ01000023">
    <property type="protein sequence ID" value="GLI65352.1"/>
    <property type="molecule type" value="Genomic_DNA"/>
</dbReference>
<dbReference type="Pfam" id="PF07992">
    <property type="entry name" value="Pyr_redox_2"/>
    <property type="match status" value="1"/>
</dbReference>
<comment type="caution">
    <text evidence="6">The sequence shown here is derived from an EMBL/GenBank/DDBJ whole genome shotgun (WGS) entry which is preliminary data.</text>
</comment>
<feature type="region of interest" description="Disordered" evidence="4">
    <location>
        <begin position="859"/>
        <end position="907"/>
    </location>
</feature>
<feature type="region of interest" description="Disordered" evidence="4">
    <location>
        <begin position="584"/>
        <end position="606"/>
    </location>
</feature>
<dbReference type="InterPro" id="IPR050346">
    <property type="entry name" value="FMO-like"/>
</dbReference>
<evidence type="ECO:0000259" key="5">
    <source>
        <dbReference type="Pfam" id="PF07992"/>
    </source>
</evidence>
<feature type="non-terminal residue" evidence="6">
    <location>
        <position position="1723"/>
    </location>
</feature>
<reference evidence="6 7" key="1">
    <citation type="journal article" date="2023" name="IScience">
        <title>Expanded male sex-determining region conserved during the evolution of homothallism in the green alga Volvox.</title>
        <authorList>
            <person name="Yamamoto K."/>
            <person name="Matsuzaki R."/>
            <person name="Mahakham W."/>
            <person name="Heman W."/>
            <person name="Sekimoto H."/>
            <person name="Kawachi M."/>
            <person name="Minakuchi Y."/>
            <person name="Toyoda A."/>
            <person name="Nozaki H."/>
        </authorList>
    </citation>
    <scope>NUCLEOTIDE SEQUENCE [LARGE SCALE GENOMIC DNA]</scope>
    <source>
        <strain evidence="6 7">NIES-4468</strain>
    </source>
</reference>
<keyword evidence="2" id="KW-0274">FAD</keyword>
<feature type="region of interest" description="Disordered" evidence="4">
    <location>
        <begin position="1057"/>
        <end position="1102"/>
    </location>
</feature>
<dbReference type="Proteomes" id="UP001165090">
    <property type="component" value="Unassembled WGS sequence"/>
</dbReference>
<dbReference type="Gene3D" id="3.50.50.60">
    <property type="entry name" value="FAD/NAD(P)-binding domain"/>
    <property type="match status" value="2"/>
</dbReference>
<evidence type="ECO:0000256" key="2">
    <source>
        <dbReference type="ARBA" id="ARBA00022827"/>
    </source>
</evidence>
<feature type="region of interest" description="Disordered" evidence="4">
    <location>
        <begin position="1143"/>
        <end position="1182"/>
    </location>
</feature>
<feature type="compositionally biased region" description="Low complexity" evidence="4">
    <location>
        <begin position="862"/>
        <end position="874"/>
    </location>
</feature>
<proteinExistence type="predicted"/>
<dbReference type="InterPro" id="IPR036188">
    <property type="entry name" value="FAD/NAD-bd_sf"/>
</dbReference>
<feature type="compositionally biased region" description="Basic and acidic residues" evidence="4">
    <location>
        <begin position="1082"/>
        <end position="1091"/>
    </location>
</feature>
<feature type="compositionally biased region" description="Acidic residues" evidence="4">
    <location>
        <begin position="1703"/>
        <end position="1717"/>
    </location>
</feature>
<gene>
    <name evidence="6" type="ORF">VaNZ11_008901</name>
</gene>
<organism evidence="6 7">
    <name type="scientific">Volvox africanus</name>
    <dbReference type="NCBI Taxonomy" id="51714"/>
    <lineage>
        <taxon>Eukaryota</taxon>
        <taxon>Viridiplantae</taxon>
        <taxon>Chlorophyta</taxon>
        <taxon>core chlorophytes</taxon>
        <taxon>Chlorophyceae</taxon>
        <taxon>CS clade</taxon>
        <taxon>Chlamydomonadales</taxon>
        <taxon>Volvocaceae</taxon>
        <taxon>Volvox</taxon>
    </lineage>
</organism>
<keyword evidence="1" id="KW-0285">Flavoprotein</keyword>
<protein>
    <recommendedName>
        <fullName evidence="5">FAD/NAD(P)-binding domain-containing protein</fullName>
    </recommendedName>
</protein>
<feature type="compositionally biased region" description="Basic and acidic residues" evidence="4">
    <location>
        <begin position="1059"/>
        <end position="1075"/>
    </location>
</feature>
<sequence length="1723" mass="175986">MSLGVVQSEFSTDVLIVGAGPAGLVTAAACIAGGLNVAILDYKANVGGWSNSVTSEELAGPPEAVTLSDAGLKLSVPQNPTAKDVNSYMAAFAAQHGVLAEERIHLHCRLTHLSRVTSGSSTIWQASFENLDLGKPCRAFARTVVLCTGHGLLNGCDGMGLWEEPRLPAHSRVLHARQACPSDVAGAIAAGNTVAVIGDGTAAHDCAAALALLLDGKGVTLVERPVEGGPAFVLDGASLLEGARRRALHAALQPHPSLPPPGAVDRVLRAPTKRRFWAYVKSRAAAAAVSLGGVGSSSSGSRLSAPGIAAFEIKDASATITNGEVSLDLPPELMQRHLVLWAPSFRDPRVMPFLEPCLRGALLLPSHGDSQPPPDQLVLYRGVVHPEVPGLAFVGWKAHAATPLLVLELQAQWLVALLTARLQLPQTADMYEDIARQRAWRAAALASPLMSSRGSLARKHDEYYVRQLLADLTGIVELRPRSSLPPSAPMLLQQPLQRDVNRADAYWSERVIIPLAQSQRPAVGAPASSMYGTYVGSSHNGKAVAERGSHRENLDLFPSPSGPQAAAICIAGCRMRAQLAPQQVVPEWSPSPVTERASGRVGKGDPFSGDGAIDAGCLIPACGGMLTYLGRPSRSPKLDFLPICSSVTTAPELQLSMEAAAGRSAAGQIPASPRQALSLLPCRQGVSDTGFHGGSGSGGMMVSGRSGRSPGSTQDDSLGMKLPTKAQAPSGLITPSGHVADLKEYSVNVDNEASTAAAVTATAIGCNQTWAMDLGKEALAAAAAAVDGAGLEMPGEGQGVPLGASSGTLWERGSSPAISQIDSGGAAAVAAHGRRSATSLPLLKLLPLARFAPAVNSGVGGAPDAVPAQARAAPDSVSSRMKQSQRRGGASMQRVKRSAPRRSLSYSDVISIQRNRAPQLHERRRTAVADAATADADASLVTGTPHTLEAQLAALRSHLLDPSAVPFPRVPHSARLENAHAAAGAPPADTSAIIRPQSSHGARQPAPALSGLVTSPAPRTANSPVGGVGATSPLLHLSRCSQMDDEEAEDRGKRLTTIQERHLPDSGCEPTEHQGIDAASEEPPRRTEVRQRQQPGNEAAAREVVPKMHDGVSSIGGGSGTILTAIAAGSGSRSTVTRRLLPRRSQTTSCLGASASATADVTGQKPEGTAASMTSGETSPAVRPLCTPKAGLVSGNLATTEAFLERISLPRSVGGGSLGHGASPFRSSAGGSPSGGHLRAGCLADSTLGPLPVTSRLARPAFASDHLPMAAPSLASPGTGAGSSGNEASGTPPFASRKAKLISAADKPNHTGAAAAAKRSPKGSSPRNITSVLKLSDTANAGGSGKGLSKSIGGLLGVAAEAARLPYSERINEAAPSATQYDLFLRPRRAMATDTAAAAMAAFKATPRSPLDKSYGSPLYDGSDLPERKSPIAATSATSFATQVMMPALSSPQLKGHHDFNVAGMRKHGASGAGGIVTAKAAAGWTEWLPSPPLSSPLSLPPVPNHDMGTREEGEGGLFDMDVDGPRNSAAAAARAGAGVDQTEGIGAVATAKGGTGADVMAGFLLSAGAPSADAQMQTQESVSSLDRRLIETVQALAAASGGGGGGGTGGGCVQATDVSLQKKLTGGGFAEAGAPADSDSVSGGAVVASDGRRGPAWVIRRASQARQDQIVGEISSWLREALVRKASNAPERPDAAVAFTEDGGEDGGVDAVEDGEASAGRL</sequence>
<accession>A0ABQ5S632</accession>
<evidence type="ECO:0000256" key="1">
    <source>
        <dbReference type="ARBA" id="ARBA00022630"/>
    </source>
</evidence>
<feature type="region of interest" description="Disordered" evidence="4">
    <location>
        <begin position="1219"/>
        <end position="1238"/>
    </location>
</feature>
<dbReference type="SUPFAM" id="SSF51905">
    <property type="entry name" value="FAD/NAD(P)-binding domain"/>
    <property type="match status" value="1"/>
</dbReference>
<feature type="compositionally biased region" description="Gly residues" evidence="4">
    <location>
        <begin position="691"/>
        <end position="701"/>
    </location>
</feature>
<dbReference type="PANTHER" id="PTHR23023">
    <property type="entry name" value="DIMETHYLANILINE MONOOXYGENASE"/>
    <property type="match status" value="1"/>
</dbReference>
<name>A0ABQ5S632_9CHLO</name>
<evidence type="ECO:0000313" key="6">
    <source>
        <dbReference type="EMBL" id="GLI65352.1"/>
    </source>
</evidence>
<feature type="region of interest" description="Disordered" evidence="4">
    <location>
        <begin position="690"/>
        <end position="717"/>
    </location>
</feature>
<keyword evidence="3" id="KW-0560">Oxidoreductase</keyword>
<keyword evidence="7" id="KW-1185">Reference proteome</keyword>
<feature type="region of interest" description="Disordered" evidence="4">
    <location>
        <begin position="1269"/>
        <end position="1329"/>
    </location>
</feature>
<evidence type="ECO:0000256" key="3">
    <source>
        <dbReference type="ARBA" id="ARBA00023002"/>
    </source>
</evidence>
<feature type="region of interest" description="Disordered" evidence="4">
    <location>
        <begin position="1690"/>
        <end position="1723"/>
    </location>
</feature>
<evidence type="ECO:0000256" key="4">
    <source>
        <dbReference type="SAM" id="MobiDB-lite"/>
    </source>
</evidence>
<feature type="region of interest" description="Disordered" evidence="4">
    <location>
        <begin position="997"/>
        <end position="1034"/>
    </location>
</feature>
<dbReference type="InterPro" id="IPR023753">
    <property type="entry name" value="FAD/NAD-binding_dom"/>
</dbReference>
<feature type="domain" description="FAD/NAD(P)-binding" evidence="5">
    <location>
        <begin position="13"/>
        <end position="224"/>
    </location>
</feature>
<evidence type="ECO:0000313" key="7">
    <source>
        <dbReference type="Proteomes" id="UP001165090"/>
    </source>
</evidence>